<gene>
    <name evidence="1" type="ORF">HanXRQr2_Chr05g0223371</name>
</gene>
<keyword evidence="2" id="KW-1185">Reference proteome</keyword>
<comment type="caution">
    <text evidence="1">The sequence shown here is derived from an EMBL/GenBank/DDBJ whole genome shotgun (WGS) entry which is preliminary data.</text>
</comment>
<dbReference type="Gramene" id="mRNA:HanXRQr2_Chr05g0223371">
    <property type="protein sequence ID" value="CDS:HanXRQr2_Chr05g0223371.1"/>
    <property type="gene ID" value="HanXRQr2_Chr05g0223371"/>
</dbReference>
<organism evidence="1 2">
    <name type="scientific">Helianthus annuus</name>
    <name type="common">Common sunflower</name>
    <dbReference type="NCBI Taxonomy" id="4232"/>
    <lineage>
        <taxon>Eukaryota</taxon>
        <taxon>Viridiplantae</taxon>
        <taxon>Streptophyta</taxon>
        <taxon>Embryophyta</taxon>
        <taxon>Tracheophyta</taxon>
        <taxon>Spermatophyta</taxon>
        <taxon>Magnoliopsida</taxon>
        <taxon>eudicotyledons</taxon>
        <taxon>Gunneridae</taxon>
        <taxon>Pentapetalae</taxon>
        <taxon>asterids</taxon>
        <taxon>campanulids</taxon>
        <taxon>Asterales</taxon>
        <taxon>Asteraceae</taxon>
        <taxon>Asteroideae</taxon>
        <taxon>Heliantheae alliance</taxon>
        <taxon>Heliantheae</taxon>
        <taxon>Helianthus</taxon>
    </lineage>
</organism>
<proteinExistence type="predicted"/>
<evidence type="ECO:0000313" key="2">
    <source>
        <dbReference type="Proteomes" id="UP000215914"/>
    </source>
</evidence>
<name>A0A9K3J2L5_HELAN</name>
<evidence type="ECO:0000313" key="1">
    <source>
        <dbReference type="EMBL" id="KAF5806605.1"/>
    </source>
</evidence>
<sequence>MWRRITLLIKLLNHQRKSQVAEPSPVLGVLYITFKYLAGRVGCVVCTREKLIMNCEFLLFRLYYSKSL</sequence>
<protein>
    <submittedName>
        <fullName evidence="1">Uncharacterized protein</fullName>
    </submittedName>
</protein>
<dbReference type="Proteomes" id="UP000215914">
    <property type="component" value="Unassembled WGS sequence"/>
</dbReference>
<dbReference type="AlphaFoldDB" id="A0A9K3J2L5"/>
<dbReference type="EMBL" id="MNCJ02000320">
    <property type="protein sequence ID" value="KAF5806605.1"/>
    <property type="molecule type" value="Genomic_DNA"/>
</dbReference>
<accession>A0A9K3J2L5</accession>
<reference evidence="1" key="2">
    <citation type="submission" date="2020-06" db="EMBL/GenBank/DDBJ databases">
        <title>Helianthus annuus Genome sequencing and assembly Release 2.</title>
        <authorList>
            <person name="Gouzy J."/>
            <person name="Langlade N."/>
            <person name="Munos S."/>
        </authorList>
    </citation>
    <scope>NUCLEOTIDE SEQUENCE</scope>
    <source>
        <tissue evidence="1">Leaves</tissue>
    </source>
</reference>
<reference evidence="1" key="1">
    <citation type="journal article" date="2017" name="Nature">
        <title>The sunflower genome provides insights into oil metabolism, flowering and Asterid evolution.</title>
        <authorList>
            <person name="Badouin H."/>
            <person name="Gouzy J."/>
            <person name="Grassa C.J."/>
            <person name="Murat F."/>
            <person name="Staton S.E."/>
            <person name="Cottret L."/>
            <person name="Lelandais-Briere C."/>
            <person name="Owens G.L."/>
            <person name="Carrere S."/>
            <person name="Mayjonade B."/>
            <person name="Legrand L."/>
            <person name="Gill N."/>
            <person name="Kane N.C."/>
            <person name="Bowers J.E."/>
            <person name="Hubner S."/>
            <person name="Bellec A."/>
            <person name="Berard A."/>
            <person name="Berges H."/>
            <person name="Blanchet N."/>
            <person name="Boniface M.C."/>
            <person name="Brunel D."/>
            <person name="Catrice O."/>
            <person name="Chaidir N."/>
            <person name="Claudel C."/>
            <person name="Donnadieu C."/>
            <person name="Faraut T."/>
            <person name="Fievet G."/>
            <person name="Helmstetter N."/>
            <person name="King M."/>
            <person name="Knapp S.J."/>
            <person name="Lai Z."/>
            <person name="Le Paslier M.C."/>
            <person name="Lippi Y."/>
            <person name="Lorenzon L."/>
            <person name="Mandel J.R."/>
            <person name="Marage G."/>
            <person name="Marchand G."/>
            <person name="Marquand E."/>
            <person name="Bret-Mestries E."/>
            <person name="Morien E."/>
            <person name="Nambeesan S."/>
            <person name="Nguyen T."/>
            <person name="Pegot-Espagnet P."/>
            <person name="Pouilly N."/>
            <person name="Raftis F."/>
            <person name="Sallet E."/>
            <person name="Schiex T."/>
            <person name="Thomas J."/>
            <person name="Vandecasteele C."/>
            <person name="Vares D."/>
            <person name="Vear F."/>
            <person name="Vautrin S."/>
            <person name="Crespi M."/>
            <person name="Mangin B."/>
            <person name="Burke J.M."/>
            <person name="Salse J."/>
            <person name="Munos S."/>
            <person name="Vincourt P."/>
            <person name="Rieseberg L.H."/>
            <person name="Langlade N.B."/>
        </authorList>
    </citation>
    <scope>NUCLEOTIDE SEQUENCE</scope>
    <source>
        <tissue evidence="1">Leaves</tissue>
    </source>
</reference>